<name>A0ABN3KVL8_9ACTN</name>
<comment type="caution">
    <text evidence="2">The sequence shown here is derived from an EMBL/GenBank/DDBJ whole genome shotgun (WGS) entry which is preliminary data.</text>
</comment>
<accession>A0ABN3KVL8</accession>
<feature type="compositionally biased region" description="Low complexity" evidence="1">
    <location>
        <begin position="134"/>
        <end position="155"/>
    </location>
</feature>
<evidence type="ECO:0000313" key="2">
    <source>
        <dbReference type="EMBL" id="GAA2472780.1"/>
    </source>
</evidence>
<feature type="compositionally biased region" description="Basic and acidic residues" evidence="1">
    <location>
        <begin position="172"/>
        <end position="185"/>
    </location>
</feature>
<feature type="region of interest" description="Disordered" evidence="1">
    <location>
        <begin position="1"/>
        <end position="32"/>
    </location>
</feature>
<feature type="compositionally biased region" description="Gly residues" evidence="1">
    <location>
        <begin position="112"/>
        <end position="133"/>
    </location>
</feature>
<evidence type="ECO:0000256" key="1">
    <source>
        <dbReference type="SAM" id="MobiDB-lite"/>
    </source>
</evidence>
<evidence type="ECO:0000313" key="3">
    <source>
        <dbReference type="Proteomes" id="UP001501358"/>
    </source>
</evidence>
<dbReference type="EMBL" id="BAAATA010000002">
    <property type="protein sequence ID" value="GAA2472780.1"/>
    <property type="molecule type" value="Genomic_DNA"/>
</dbReference>
<reference evidence="2 3" key="1">
    <citation type="journal article" date="2019" name="Int. J. Syst. Evol. Microbiol.">
        <title>The Global Catalogue of Microorganisms (GCM) 10K type strain sequencing project: providing services to taxonomists for standard genome sequencing and annotation.</title>
        <authorList>
            <consortium name="The Broad Institute Genomics Platform"/>
            <consortium name="The Broad Institute Genome Sequencing Center for Infectious Disease"/>
            <person name="Wu L."/>
            <person name="Ma J."/>
        </authorList>
    </citation>
    <scope>NUCLEOTIDE SEQUENCE [LARGE SCALE GENOMIC DNA]</scope>
    <source>
        <strain evidence="2 3">JCM 6307</strain>
    </source>
</reference>
<sequence length="436" mass="44128">MRGDEAQAAPDGRARATGPGPRHAAPRKSLLTRLQVPTGRAIALAAMPTAVLMGMGLTPKLAQADELPENPFAPGPCVTQPDRPPEEETQSAVPAPTAPSAGASAPAAQEPSGGGTAPDPGAGTGGTGGGGAGEAPAPTASPTAPAQEDAQQQEAAAEEDGRTGLLDPIIDPIKDFFEGGLKGDEPQEPAGEEAQASPSPSATAPQEDAGDPAGDTAEKAGDAAEDTAAGTAGKAGDAARQAAEDAASAEPVEPAESAGPAESADATEPAQADGKQPYPCPTYDAEALADAEYEKTPTLLPDRPWTLETSLLALHGLDYKGIVKVRTANGTVKDVLKFTASGVDIRDLHQLVDGGGGVTYHVQARKGSTSEIRNGTVTMYTESLKGNLFGLIPVTFSPESPPPLNVPEAFFTKVTVVQAGQFGGTLKIPGMRLYND</sequence>
<feature type="compositionally biased region" description="Low complexity" evidence="1">
    <location>
        <begin position="91"/>
        <end position="111"/>
    </location>
</feature>
<dbReference type="Proteomes" id="UP001501358">
    <property type="component" value="Unassembled WGS sequence"/>
</dbReference>
<protein>
    <recommendedName>
        <fullName evidence="4">Hydrogenase expression protein HypF</fullName>
    </recommendedName>
</protein>
<feature type="compositionally biased region" description="Low complexity" evidence="1">
    <location>
        <begin position="226"/>
        <end position="266"/>
    </location>
</feature>
<feature type="compositionally biased region" description="Low complexity" evidence="1">
    <location>
        <begin position="192"/>
        <end position="207"/>
    </location>
</feature>
<organism evidence="2 3">
    <name type="scientific">Streptomyces thermolineatus</name>
    <dbReference type="NCBI Taxonomy" id="44033"/>
    <lineage>
        <taxon>Bacteria</taxon>
        <taxon>Bacillati</taxon>
        <taxon>Actinomycetota</taxon>
        <taxon>Actinomycetes</taxon>
        <taxon>Kitasatosporales</taxon>
        <taxon>Streptomycetaceae</taxon>
        <taxon>Streptomyces</taxon>
    </lineage>
</organism>
<evidence type="ECO:0008006" key="4">
    <source>
        <dbReference type="Google" id="ProtNLM"/>
    </source>
</evidence>
<proteinExistence type="predicted"/>
<feature type="region of interest" description="Disordered" evidence="1">
    <location>
        <begin position="62"/>
        <end position="282"/>
    </location>
</feature>
<keyword evidence="3" id="KW-1185">Reference proteome</keyword>
<gene>
    <name evidence="2" type="ORF">GCM10010406_05670</name>
</gene>